<organism evidence="5">
    <name type="scientific">Daphnia magna</name>
    <dbReference type="NCBI Taxonomy" id="35525"/>
    <lineage>
        <taxon>Eukaryota</taxon>
        <taxon>Metazoa</taxon>
        <taxon>Ecdysozoa</taxon>
        <taxon>Arthropoda</taxon>
        <taxon>Crustacea</taxon>
        <taxon>Branchiopoda</taxon>
        <taxon>Diplostraca</taxon>
        <taxon>Cladocera</taxon>
        <taxon>Anomopoda</taxon>
        <taxon>Daphniidae</taxon>
        <taxon>Daphnia</taxon>
    </lineage>
</organism>
<dbReference type="Gene3D" id="2.40.10.10">
    <property type="entry name" value="Trypsin-like serine proteases"/>
    <property type="match status" value="1"/>
</dbReference>
<dbReference type="InterPro" id="IPR001254">
    <property type="entry name" value="Trypsin_dom"/>
</dbReference>
<reference evidence="5" key="1">
    <citation type="submission" date="2015-10" db="EMBL/GenBank/DDBJ databases">
        <title>EvidentialGene: Evidence-directed Construction of Complete mRNA Transcriptomes without Genomes.</title>
        <authorList>
            <person name="Gilbert D.G."/>
        </authorList>
    </citation>
    <scope>NUCLEOTIDE SEQUENCE</scope>
</reference>
<dbReference type="InterPro" id="IPR050430">
    <property type="entry name" value="Peptidase_S1"/>
</dbReference>
<keyword evidence="3" id="KW-0720">Serine protease</keyword>
<dbReference type="EMBL" id="GDIQ01028532">
    <property type="protein sequence ID" value="JAN66205.1"/>
    <property type="molecule type" value="Transcribed_RNA"/>
</dbReference>
<evidence type="ECO:0000256" key="3">
    <source>
        <dbReference type="ARBA" id="ARBA00022825"/>
    </source>
</evidence>
<evidence type="ECO:0000313" key="5">
    <source>
        <dbReference type="EMBL" id="JAN66205.1"/>
    </source>
</evidence>
<dbReference type="GO" id="GO:0006508">
    <property type="term" value="P:proteolysis"/>
    <property type="evidence" value="ECO:0007669"/>
    <property type="project" value="UniProtKB-KW"/>
</dbReference>
<accession>A0A0N8EGP2</accession>
<keyword evidence="1 5" id="KW-0645">Protease</keyword>
<dbReference type="SUPFAM" id="SSF50494">
    <property type="entry name" value="Trypsin-like serine proteases"/>
    <property type="match status" value="1"/>
</dbReference>
<dbReference type="AlphaFoldDB" id="A0A0N8EGP2"/>
<dbReference type="PANTHER" id="PTHR24276:SF91">
    <property type="entry name" value="AT26814P-RELATED"/>
    <property type="match status" value="1"/>
</dbReference>
<dbReference type="Pfam" id="PF00089">
    <property type="entry name" value="Trypsin"/>
    <property type="match status" value="1"/>
</dbReference>
<feature type="non-terminal residue" evidence="5">
    <location>
        <position position="1"/>
    </location>
</feature>
<evidence type="ECO:0000256" key="1">
    <source>
        <dbReference type="ARBA" id="ARBA00022670"/>
    </source>
</evidence>
<protein>
    <submittedName>
        <fullName evidence="5">Clip-domain serine protease</fullName>
    </submittedName>
</protein>
<dbReference type="GO" id="GO:0004252">
    <property type="term" value="F:serine-type endopeptidase activity"/>
    <property type="evidence" value="ECO:0007669"/>
    <property type="project" value="InterPro"/>
</dbReference>
<evidence type="ECO:0000256" key="2">
    <source>
        <dbReference type="ARBA" id="ARBA00022801"/>
    </source>
</evidence>
<dbReference type="PROSITE" id="PS50240">
    <property type="entry name" value="TRYPSIN_DOM"/>
    <property type="match status" value="1"/>
</dbReference>
<dbReference type="CDD" id="cd00190">
    <property type="entry name" value="Tryp_SPc"/>
    <property type="match status" value="1"/>
</dbReference>
<keyword evidence="2" id="KW-0378">Hydrolase</keyword>
<sequence length="300" mass="32454">CTVGHEITATARNTVTKRNVRILSDTLELIQRTRTFLLVTVFLAVAVISWPTVQAEKHSVDDEDASESFVGTPVRRGAFPSVGAILFEGRQICGATLINNNHVLTTADCVSFLTDTQKTNDLAKLKVYLNTVALKTYNPGAVISNVLGVKVHELYDKKTKANNIAVLALGSNVTTLYPSSLPVDGTTDDYVGKPGTILRWGATKSATTSHKILLKAPVTIITNEACSAKYGLKISSNFLCASAGSQEGLTCHDDSNGGPVIVEGRQIGIMSWGKGCMDFNYPGIYMRISVYMDWIKKNSF</sequence>
<dbReference type="InterPro" id="IPR009003">
    <property type="entry name" value="Peptidase_S1_PA"/>
</dbReference>
<proteinExistence type="predicted"/>
<dbReference type="PANTHER" id="PTHR24276">
    <property type="entry name" value="POLYSERASE-RELATED"/>
    <property type="match status" value="1"/>
</dbReference>
<keyword evidence="4" id="KW-1015">Disulfide bond</keyword>
<dbReference type="SMART" id="SM00020">
    <property type="entry name" value="Tryp_SPc"/>
    <property type="match status" value="1"/>
</dbReference>
<dbReference type="InterPro" id="IPR043504">
    <property type="entry name" value="Peptidase_S1_PA_chymotrypsin"/>
</dbReference>
<dbReference type="OrthoDB" id="8440449at2759"/>
<evidence type="ECO:0000256" key="4">
    <source>
        <dbReference type="ARBA" id="ARBA00023157"/>
    </source>
</evidence>
<name>A0A0N8EGP2_9CRUS</name>